<proteinExistence type="predicted"/>
<evidence type="ECO:0000256" key="3">
    <source>
        <dbReference type="ARBA" id="ARBA00022989"/>
    </source>
</evidence>
<dbReference type="GO" id="GO:0012505">
    <property type="term" value="C:endomembrane system"/>
    <property type="evidence" value="ECO:0007669"/>
    <property type="project" value="UniProtKB-SubCell"/>
</dbReference>
<keyword evidence="4 5" id="KW-0472">Membrane</keyword>
<gene>
    <name evidence="7" type="ORF">SDC9_105949</name>
</gene>
<dbReference type="Pfam" id="PF02656">
    <property type="entry name" value="DUF202"/>
    <property type="match status" value="1"/>
</dbReference>
<comment type="subcellular location">
    <subcellularLocation>
        <location evidence="1">Endomembrane system</location>
        <topology evidence="1">Multi-pass membrane protein</topology>
    </subcellularLocation>
</comment>
<evidence type="ECO:0000256" key="4">
    <source>
        <dbReference type="ARBA" id="ARBA00023136"/>
    </source>
</evidence>
<evidence type="ECO:0000256" key="2">
    <source>
        <dbReference type="ARBA" id="ARBA00022692"/>
    </source>
</evidence>
<evidence type="ECO:0000256" key="5">
    <source>
        <dbReference type="SAM" id="Phobius"/>
    </source>
</evidence>
<evidence type="ECO:0000259" key="6">
    <source>
        <dbReference type="Pfam" id="PF02656"/>
    </source>
</evidence>
<keyword evidence="3 5" id="KW-1133">Transmembrane helix</keyword>
<evidence type="ECO:0000313" key="7">
    <source>
        <dbReference type="EMBL" id="MPM59111.1"/>
    </source>
</evidence>
<dbReference type="InterPro" id="IPR003807">
    <property type="entry name" value="DUF202"/>
</dbReference>
<sequence length="105" mass="11578">MAWQRTAVALMGFGFVVERFGLFLRMISNQPVSDTQRGFSLWIVVVLLMLAASVAVASALQFRRVLNGLGEKEVPPGYWTNLGIWVNFVLALVALALTVYFVVSA</sequence>
<organism evidence="7">
    <name type="scientific">bioreactor metagenome</name>
    <dbReference type="NCBI Taxonomy" id="1076179"/>
    <lineage>
        <taxon>unclassified sequences</taxon>
        <taxon>metagenomes</taxon>
        <taxon>ecological metagenomes</taxon>
    </lineage>
</organism>
<accession>A0A645B3H4</accession>
<feature type="transmembrane region" description="Helical" evidence="5">
    <location>
        <begin position="6"/>
        <end position="27"/>
    </location>
</feature>
<feature type="transmembrane region" description="Helical" evidence="5">
    <location>
        <begin position="82"/>
        <end position="103"/>
    </location>
</feature>
<comment type="caution">
    <text evidence="7">The sequence shown here is derived from an EMBL/GenBank/DDBJ whole genome shotgun (WGS) entry which is preliminary data.</text>
</comment>
<name>A0A645B3H4_9ZZZZ</name>
<keyword evidence="2 5" id="KW-0812">Transmembrane</keyword>
<dbReference type="EMBL" id="VSSQ01017127">
    <property type="protein sequence ID" value="MPM59111.1"/>
    <property type="molecule type" value="Genomic_DNA"/>
</dbReference>
<evidence type="ECO:0000256" key="1">
    <source>
        <dbReference type="ARBA" id="ARBA00004127"/>
    </source>
</evidence>
<dbReference type="AlphaFoldDB" id="A0A645B3H4"/>
<protein>
    <recommendedName>
        <fullName evidence="6">DUF202 domain-containing protein</fullName>
    </recommendedName>
</protein>
<feature type="domain" description="DUF202" evidence="6">
    <location>
        <begin position="1"/>
        <end position="66"/>
    </location>
</feature>
<feature type="transmembrane region" description="Helical" evidence="5">
    <location>
        <begin position="39"/>
        <end position="62"/>
    </location>
</feature>
<reference evidence="7" key="1">
    <citation type="submission" date="2019-08" db="EMBL/GenBank/DDBJ databases">
        <authorList>
            <person name="Kucharzyk K."/>
            <person name="Murdoch R.W."/>
            <person name="Higgins S."/>
            <person name="Loffler F."/>
        </authorList>
    </citation>
    <scope>NUCLEOTIDE SEQUENCE</scope>
</reference>